<keyword evidence="8" id="KW-0067">ATP-binding</keyword>
<evidence type="ECO:0000256" key="2">
    <source>
        <dbReference type="ARBA" id="ARBA00007577"/>
    </source>
</evidence>
<comment type="caution">
    <text evidence="17">The sequence shown here is derived from an EMBL/GenBank/DDBJ whole genome shotgun (WGS) entry which is preliminary data.</text>
</comment>
<dbReference type="FunFam" id="3.40.50.300:FF:000479">
    <property type="entry name" value="Multidrug resistance protein 1A"/>
    <property type="match status" value="1"/>
</dbReference>
<dbReference type="Proteomes" id="UP001458880">
    <property type="component" value="Unassembled WGS sequence"/>
</dbReference>
<protein>
    <recommendedName>
        <fullName evidence="3">ABC-type xenobiotic transporter</fullName>
        <ecNumber evidence="3">7.6.2.2</ecNumber>
    </recommendedName>
</protein>
<dbReference type="InterPro" id="IPR027417">
    <property type="entry name" value="P-loop_NTPase"/>
</dbReference>
<dbReference type="PROSITE" id="PS00211">
    <property type="entry name" value="ABC_TRANSPORTER_1"/>
    <property type="match status" value="1"/>
</dbReference>
<evidence type="ECO:0000313" key="17">
    <source>
        <dbReference type="EMBL" id="KAK9704154.1"/>
    </source>
</evidence>
<dbReference type="GO" id="GO:0090374">
    <property type="term" value="P:oligopeptide export from mitochondrion"/>
    <property type="evidence" value="ECO:0007669"/>
    <property type="project" value="TreeGrafter"/>
</dbReference>
<sequence>MELKSAYYNLVITQISGSDLERSDTLQRTVSLAEEENIEQILYKDAIDTVEEDVTNWSAIFNVLALNKPEWWQIAIGAIGAAVSGAAMPVYAIVFGDVMGVFAYDNDDDVRREGNKYSLYFLLIGIACGAAMFFQVKTNNDDDVRREGNKYSLYFLLIGIACGAAMFFQWYMIGIAGEKLTKRVRALLFETVLRQEPAWFDDKQNSVGAVCAKLSSDGANIQGASGHPVIVALNSISTLLIAVTLALTIEWRLALASMSFMPLIFLGTYFETKYLQGGGVAGDKHALENSAKIAVDAIGNIRTVASLGCEETFYTLYTTELIPVYKKAKRGAHFRGFLLGLSRSLMNIAYVIAFWYGGSLIVKEKLDYTRVFKVSEALITAAWSVGNIMAFSPNFQKGIIAANKMFKLMKREPKIKDDVNSTYTSWPRGDISYKEVVFKYPTRPNTTILDSLDLFVNQGKTVALVGPSGCGKSTIVQLLQRFYDPESGTCSIDEINLKNIKVTALRSHLGIVSQEPNLFDRTIQENIAYGDNQRLVTPDEVIEAAKNANIHTFISSLPLGYNTRLGERGTQLSGGQKQRVAIARALVRNPNILLLDEATSALDMESEKIVQEALDKAKLGRTCITIAHRLTTIQDADVICVLNKGKIVEQGTHSELLGLKGLYHKLYTMQKKSH</sequence>
<dbReference type="InterPro" id="IPR011527">
    <property type="entry name" value="ABC1_TM_dom"/>
</dbReference>
<evidence type="ECO:0000256" key="11">
    <source>
        <dbReference type="ARBA" id="ARBA00023136"/>
    </source>
</evidence>
<evidence type="ECO:0000259" key="16">
    <source>
        <dbReference type="PROSITE" id="PS50929"/>
    </source>
</evidence>
<dbReference type="GO" id="GO:0097254">
    <property type="term" value="P:renal tubular secretion"/>
    <property type="evidence" value="ECO:0007669"/>
    <property type="project" value="UniProtKB-ARBA"/>
</dbReference>
<dbReference type="PROSITE" id="PS50929">
    <property type="entry name" value="ABC_TM1F"/>
    <property type="match status" value="1"/>
</dbReference>
<keyword evidence="6" id="KW-0677">Repeat</keyword>
<evidence type="ECO:0000259" key="15">
    <source>
        <dbReference type="PROSITE" id="PS50893"/>
    </source>
</evidence>
<keyword evidence="7" id="KW-0547">Nucleotide-binding</keyword>
<dbReference type="Gene3D" id="3.40.50.300">
    <property type="entry name" value="P-loop containing nucleotide triphosphate hydrolases"/>
    <property type="match status" value="1"/>
</dbReference>
<dbReference type="InterPro" id="IPR003593">
    <property type="entry name" value="AAA+_ATPase"/>
</dbReference>
<dbReference type="InterPro" id="IPR017871">
    <property type="entry name" value="ABC_transporter-like_CS"/>
</dbReference>
<feature type="transmembrane region" description="Helical" evidence="14">
    <location>
        <begin position="336"/>
        <end position="357"/>
    </location>
</feature>
<accession>A0AAW1JJW9</accession>
<comment type="catalytic activity">
    <reaction evidence="13">
        <text>ATP + H2O + xenobioticSide 1 = ADP + phosphate + xenobioticSide 2.</text>
        <dbReference type="EC" id="7.6.2.2"/>
    </reaction>
</comment>
<dbReference type="Pfam" id="PF00664">
    <property type="entry name" value="ABC_membrane"/>
    <property type="match status" value="2"/>
</dbReference>
<dbReference type="GO" id="GO:0017085">
    <property type="term" value="P:response to insecticide"/>
    <property type="evidence" value="ECO:0007669"/>
    <property type="project" value="UniProtKB-ARBA"/>
</dbReference>
<dbReference type="PROSITE" id="PS50893">
    <property type="entry name" value="ABC_TRANSPORTER_2"/>
    <property type="match status" value="1"/>
</dbReference>
<dbReference type="CDD" id="cd03249">
    <property type="entry name" value="ABC_MTABC3_MDL1_MDL2"/>
    <property type="match status" value="1"/>
</dbReference>
<dbReference type="GO" id="GO:0016887">
    <property type="term" value="F:ATP hydrolysis activity"/>
    <property type="evidence" value="ECO:0007669"/>
    <property type="project" value="InterPro"/>
</dbReference>
<feature type="transmembrane region" description="Helical" evidence="14">
    <location>
        <begin position="229"/>
        <end position="247"/>
    </location>
</feature>
<dbReference type="GO" id="GO:0008559">
    <property type="term" value="F:ABC-type xenobiotic transporter activity"/>
    <property type="evidence" value="ECO:0007669"/>
    <property type="project" value="UniProtKB-EC"/>
</dbReference>
<evidence type="ECO:0000256" key="12">
    <source>
        <dbReference type="ARBA" id="ARBA00023180"/>
    </source>
</evidence>
<dbReference type="InterPro" id="IPR003439">
    <property type="entry name" value="ABC_transporter-like_ATP-bd"/>
</dbReference>
<keyword evidence="4" id="KW-0813">Transport</keyword>
<feature type="domain" description="ABC transmembrane type-1" evidence="16">
    <location>
        <begin position="75"/>
        <end position="397"/>
    </location>
</feature>
<feature type="domain" description="ABC transporter" evidence="15">
    <location>
        <begin position="431"/>
        <end position="669"/>
    </location>
</feature>
<evidence type="ECO:0000256" key="8">
    <source>
        <dbReference type="ARBA" id="ARBA00022840"/>
    </source>
</evidence>
<dbReference type="SMART" id="SM00382">
    <property type="entry name" value="AAA"/>
    <property type="match status" value="1"/>
</dbReference>
<feature type="transmembrane region" description="Helical" evidence="14">
    <location>
        <begin position="117"/>
        <end position="136"/>
    </location>
</feature>
<proteinExistence type="inferred from homology"/>
<gene>
    <name evidence="17" type="ORF">QE152_g28460</name>
</gene>
<evidence type="ECO:0000256" key="4">
    <source>
        <dbReference type="ARBA" id="ARBA00022448"/>
    </source>
</evidence>
<dbReference type="GO" id="GO:0015421">
    <property type="term" value="F:ABC-type oligopeptide transporter activity"/>
    <property type="evidence" value="ECO:0007669"/>
    <property type="project" value="TreeGrafter"/>
</dbReference>
<evidence type="ECO:0000256" key="9">
    <source>
        <dbReference type="ARBA" id="ARBA00022967"/>
    </source>
</evidence>
<evidence type="ECO:0000256" key="14">
    <source>
        <dbReference type="SAM" id="Phobius"/>
    </source>
</evidence>
<keyword evidence="12" id="KW-0325">Glycoprotein</keyword>
<keyword evidence="9" id="KW-1278">Translocase</keyword>
<evidence type="ECO:0000256" key="1">
    <source>
        <dbReference type="ARBA" id="ARBA00004141"/>
    </source>
</evidence>
<dbReference type="AlphaFoldDB" id="A0AAW1JJW9"/>
<dbReference type="SUPFAM" id="SSF52540">
    <property type="entry name" value="P-loop containing nucleoside triphosphate hydrolases"/>
    <property type="match status" value="1"/>
</dbReference>
<evidence type="ECO:0000313" key="18">
    <source>
        <dbReference type="Proteomes" id="UP001458880"/>
    </source>
</evidence>
<evidence type="ECO:0000256" key="6">
    <source>
        <dbReference type="ARBA" id="ARBA00022737"/>
    </source>
</evidence>
<evidence type="ECO:0000256" key="7">
    <source>
        <dbReference type="ARBA" id="ARBA00022741"/>
    </source>
</evidence>
<dbReference type="PANTHER" id="PTHR43394">
    <property type="entry name" value="ATP-DEPENDENT PERMEASE MDL1, MITOCHONDRIAL"/>
    <property type="match status" value="1"/>
</dbReference>
<evidence type="ECO:0000256" key="13">
    <source>
        <dbReference type="ARBA" id="ARBA00034018"/>
    </source>
</evidence>
<dbReference type="PANTHER" id="PTHR43394:SF18">
    <property type="entry name" value="ABC TRANSPORTER B FAMILY MEMBER 11-LIKE"/>
    <property type="match status" value="1"/>
</dbReference>
<dbReference type="GO" id="GO:0005743">
    <property type="term" value="C:mitochondrial inner membrane"/>
    <property type="evidence" value="ECO:0007669"/>
    <property type="project" value="TreeGrafter"/>
</dbReference>
<evidence type="ECO:0000256" key="5">
    <source>
        <dbReference type="ARBA" id="ARBA00022692"/>
    </source>
</evidence>
<dbReference type="Pfam" id="PF00005">
    <property type="entry name" value="ABC_tran"/>
    <property type="match status" value="1"/>
</dbReference>
<dbReference type="InterPro" id="IPR036640">
    <property type="entry name" value="ABC1_TM_sf"/>
</dbReference>
<keyword evidence="10 14" id="KW-1133">Transmembrane helix</keyword>
<keyword evidence="11 14" id="KW-0472">Membrane</keyword>
<comment type="subcellular location">
    <subcellularLocation>
        <location evidence="1">Membrane</location>
        <topology evidence="1">Multi-pass membrane protein</topology>
    </subcellularLocation>
</comment>
<dbReference type="CDD" id="cd18578">
    <property type="entry name" value="ABC_6TM_Pgp_ABCB1_D2_like"/>
    <property type="match status" value="1"/>
</dbReference>
<evidence type="ECO:0000256" key="10">
    <source>
        <dbReference type="ARBA" id="ARBA00022989"/>
    </source>
</evidence>
<feature type="transmembrane region" description="Helical" evidence="14">
    <location>
        <begin position="151"/>
        <end position="173"/>
    </location>
</feature>
<evidence type="ECO:0000256" key="3">
    <source>
        <dbReference type="ARBA" id="ARBA00012191"/>
    </source>
</evidence>
<dbReference type="SUPFAM" id="SSF90123">
    <property type="entry name" value="ABC transporter transmembrane region"/>
    <property type="match status" value="1"/>
</dbReference>
<dbReference type="InterPro" id="IPR039421">
    <property type="entry name" value="Type_1_exporter"/>
</dbReference>
<feature type="transmembrane region" description="Helical" evidence="14">
    <location>
        <begin position="71"/>
        <end position="96"/>
    </location>
</feature>
<feature type="transmembrane region" description="Helical" evidence="14">
    <location>
        <begin position="253"/>
        <end position="270"/>
    </location>
</feature>
<reference evidence="17 18" key="1">
    <citation type="journal article" date="2024" name="BMC Genomics">
        <title>De novo assembly and annotation of Popillia japonica's genome with initial clues to its potential as an invasive pest.</title>
        <authorList>
            <person name="Cucini C."/>
            <person name="Boschi S."/>
            <person name="Funari R."/>
            <person name="Cardaioli E."/>
            <person name="Iannotti N."/>
            <person name="Marturano G."/>
            <person name="Paoli F."/>
            <person name="Bruttini M."/>
            <person name="Carapelli A."/>
            <person name="Frati F."/>
            <person name="Nardi F."/>
        </authorList>
    </citation>
    <scope>NUCLEOTIDE SEQUENCE [LARGE SCALE GENOMIC DNA]</scope>
    <source>
        <strain evidence="17">DMR45628</strain>
    </source>
</reference>
<name>A0AAW1JJW9_POPJA</name>
<dbReference type="EC" id="7.6.2.2" evidence="3"/>
<dbReference type="GO" id="GO:0005524">
    <property type="term" value="F:ATP binding"/>
    <property type="evidence" value="ECO:0007669"/>
    <property type="project" value="UniProtKB-KW"/>
</dbReference>
<comment type="similarity">
    <text evidence="2">Belongs to the ABC transporter superfamily. ABCB family. Multidrug resistance exporter (TC 3.A.1.201) subfamily.</text>
</comment>
<organism evidence="17 18">
    <name type="scientific">Popillia japonica</name>
    <name type="common">Japanese beetle</name>
    <dbReference type="NCBI Taxonomy" id="7064"/>
    <lineage>
        <taxon>Eukaryota</taxon>
        <taxon>Metazoa</taxon>
        <taxon>Ecdysozoa</taxon>
        <taxon>Arthropoda</taxon>
        <taxon>Hexapoda</taxon>
        <taxon>Insecta</taxon>
        <taxon>Pterygota</taxon>
        <taxon>Neoptera</taxon>
        <taxon>Endopterygota</taxon>
        <taxon>Coleoptera</taxon>
        <taxon>Polyphaga</taxon>
        <taxon>Scarabaeiformia</taxon>
        <taxon>Scarabaeidae</taxon>
        <taxon>Rutelinae</taxon>
        <taxon>Popillia</taxon>
    </lineage>
</organism>
<keyword evidence="18" id="KW-1185">Reference proteome</keyword>
<keyword evidence="5 14" id="KW-0812">Transmembrane</keyword>
<dbReference type="Gene3D" id="1.20.1560.10">
    <property type="entry name" value="ABC transporter type 1, transmembrane domain"/>
    <property type="match status" value="2"/>
</dbReference>
<dbReference type="EMBL" id="JASPKY010000356">
    <property type="protein sequence ID" value="KAK9704154.1"/>
    <property type="molecule type" value="Genomic_DNA"/>
</dbReference>